<dbReference type="PANTHER" id="PTHR37067:SF3">
    <property type="entry name" value="PX DOMAIN-CONTAINING PROTEIN"/>
    <property type="match status" value="1"/>
</dbReference>
<dbReference type="AlphaFoldDB" id="A0AAV0SQJ7"/>
<dbReference type="EMBL" id="CANTFK010000072">
    <property type="protein sequence ID" value="CAI5705913.1"/>
    <property type="molecule type" value="Genomic_DNA"/>
</dbReference>
<accession>A0AAV0SQJ7</accession>
<organism evidence="1 2">
    <name type="scientific">Peronospora farinosa</name>
    <dbReference type="NCBI Taxonomy" id="134698"/>
    <lineage>
        <taxon>Eukaryota</taxon>
        <taxon>Sar</taxon>
        <taxon>Stramenopiles</taxon>
        <taxon>Oomycota</taxon>
        <taxon>Peronosporomycetes</taxon>
        <taxon>Peronosporales</taxon>
        <taxon>Peronosporaceae</taxon>
        <taxon>Peronospora</taxon>
    </lineage>
</organism>
<dbReference type="PANTHER" id="PTHR37067">
    <property type="entry name" value="PX DOMAIN-CONTAINING PROTEIN"/>
    <property type="match status" value="1"/>
</dbReference>
<gene>
    <name evidence="1" type="ORF">PFR002_LOCUS808</name>
</gene>
<evidence type="ECO:0000313" key="1">
    <source>
        <dbReference type="EMBL" id="CAI5705913.1"/>
    </source>
</evidence>
<name>A0AAV0SQJ7_9STRA</name>
<dbReference type="Proteomes" id="UP001159659">
    <property type="component" value="Unassembled WGS sequence"/>
</dbReference>
<comment type="caution">
    <text evidence="1">The sequence shown here is derived from an EMBL/GenBank/DDBJ whole genome shotgun (WGS) entry which is preliminary data.</text>
</comment>
<evidence type="ECO:0000313" key="2">
    <source>
        <dbReference type="Proteomes" id="UP001159659"/>
    </source>
</evidence>
<proteinExistence type="predicted"/>
<reference evidence="1" key="1">
    <citation type="submission" date="2022-12" db="EMBL/GenBank/DDBJ databases">
        <authorList>
            <person name="Webb A."/>
        </authorList>
    </citation>
    <scope>NUCLEOTIDE SEQUENCE</scope>
    <source>
        <strain evidence="1">Pf2</strain>
    </source>
</reference>
<sequence>MMQPFVIIADGSKDLKDGDGVDRYRSDIKNSLQFNLAVGYLAAGCTFRQSSHILLSTKDLTRLASIRCSSDATVAKYARFDVVINLQKIVELLKQSWTFSIALDMSTHMRTSYLAIRLL</sequence>
<protein>
    <submittedName>
        <fullName evidence="1">Uncharacterized protein</fullName>
    </submittedName>
</protein>